<feature type="compositionally biased region" description="Basic and acidic residues" evidence="5">
    <location>
        <begin position="107"/>
        <end position="120"/>
    </location>
</feature>
<dbReference type="GO" id="GO:0003677">
    <property type="term" value="F:DNA binding"/>
    <property type="evidence" value="ECO:0007669"/>
    <property type="project" value="UniProtKB-KW"/>
</dbReference>
<evidence type="ECO:0000256" key="3">
    <source>
        <dbReference type="ARBA" id="ARBA00023125"/>
    </source>
</evidence>
<evidence type="ECO:0000256" key="1">
    <source>
        <dbReference type="ARBA" id="ARBA00008396"/>
    </source>
</evidence>
<protein>
    <submittedName>
        <fullName evidence="7">RNA-binding S4 domain-containing protein</fullName>
    </submittedName>
</protein>
<dbReference type="InterPro" id="IPR002942">
    <property type="entry name" value="S4_RNA-bd"/>
</dbReference>
<dbReference type="OrthoDB" id="9797176at2"/>
<dbReference type="CDD" id="cd00165">
    <property type="entry name" value="S4"/>
    <property type="match status" value="1"/>
</dbReference>
<dbReference type="SUPFAM" id="SSF55174">
    <property type="entry name" value="Alpha-L RNA-binding motif"/>
    <property type="match status" value="1"/>
</dbReference>
<keyword evidence="2 4" id="KW-0694">RNA-binding</keyword>
<dbReference type="AlphaFoldDB" id="A0A4P6EMM7"/>
<dbReference type="KEGG" id="xyl:ET495_13910"/>
<dbReference type="PROSITE" id="PS50889">
    <property type="entry name" value="S4"/>
    <property type="match status" value="1"/>
</dbReference>
<sequence length="120" mass="13573">MRVDVWLWAVRLFKSRSAAATLLRAGRVRINGSPAKASTAVKPGDRVTWRETLRERDVEVVELLPKRVGAPLAVKAYTDHSPAVPPREERLAVGVRDRGTGRPTKRERREIDRLRGDRRG</sequence>
<feature type="compositionally biased region" description="Basic and acidic residues" evidence="5">
    <location>
        <begin position="86"/>
        <end position="100"/>
    </location>
</feature>
<reference evidence="7 8" key="1">
    <citation type="submission" date="2019-01" db="EMBL/GenBank/DDBJ databases">
        <title>Genome sequencing of strain 2JSPR-7.</title>
        <authorList>
            <person name="Heo J."/>
            <person name="Kim S.-J."/>
            <person name="Kim J.-S."/>
            <person name="Hong S.-B."/>
            <person name="Kwon S.-W."/>
        </authorList>
    </citation>
    <scope>NUCLEOTIDE SEQUENCE [LARGE SCALE GENOMIC DNA]</scope>
    <source>
        <strain evidence="7 8">2JSPR-7</strain>
    </source>
</reference>
<name>A0A4P6EMM7_9MICO</name>
<dbReference type="EMBL" id="CP035495">
    <property type="protein sequence ID" value="QAY64130.1"/>
    <property type="molecule type" value="Genomic_DNA"/>
</dbReference>
<accession>A0A4P6EMM7</accession>
<dbReference type="InterPro" id="IPR025708">
    <property type="entry name" value="HSP15"/>
</dbReference>
<dbReference type="GO" id="GO:0034605">
    <property type="term" value="P:cellular response to heat"/>
    <property type="evidence" value="ECO:0007669"/>
    <property type="project" value="InterPro"/>
</dbReference>
<dbReference type="GO" id="GO:0043023">
    <property type="term" value="F:ribosomal large subunit binding"/>
    <property type="evidence" value="ECO:0007669"/>
    <property type="project" value="InterPro"/>
</dbReference>
<evidence type="ECO:0000256" key="2">
    <source>
        <dbReference type="ARBA" id="ARBA00022884"/>
    </source>
</evidence>
<feature type="region of interest" description="Disordered" evidence="5">
    <location>
        <begin position="79"/>
        <end position="120"/>
    </location>
</feature>
<dbReference type="Gene3D" id="3.10.290.10">
    <property type="entry name" value="RNA-binding S4 domain"/>
    <property type="match status" value="1"/>
</dbReference>
<comment type="similarity">
    <text evidence="1">Belongs to the HSP15 family.</text>
</comment>
<keyword evidence="8" id="KW-1185">Reference proteome</keyword>
<dbReference type="Pfam" id="PF01479">
    <property type="entry name" value="S4"/>
    <property type="match status" value="1"/>
</dbReference>
<gene>
    <name evidence="7" type="ORF">ET495_13910</name>
</gene>
<dbReference type="InterPro" id="IPR036986">
    <property type="entry name" value="S4_RNA-bd_sf"/>
</dbReference>
<proteinExistence type="inferred from homology"/>
<organism evidence="7 8">
    <name type="scientific">Xylanimonas allomyrinae</name>
    <dbReference type="NCBI Taxonomy" id="2509459"/>
    <lineage>
        <taxon>Bacteria</taxon>
        <taxon>Bacillati</taxon>
        <taxon>Actinomycetota</taxon>
        <taxon>Actinomycetes</taxon>
        <taxon>Micrococcales</taxon>
        <taxon>Promicromonosporaceae</taxon>
        <taxon>Xylanimonas</taxon>
    </lineage>
</organism>
<feature type="domain" description="RNA-binding S4" evidence="6">
    <location>
        <begin position="1"/>
        <end position="65"/>
    </location>
</feature>
<dbReference type="Proteomes" id="UP000291758">
    <property type="component" value="Chromosome"/>
</dbReference>
<dbReference type="SMART" id="SM00363">
    <property type="entry name" value="S4"/>
    <property type="match status" value="1"/>
</dbReference>
<dbReference type="PIRSF" id="PIRSF016821">
    <property type="entry name" value="HSP15"/>
    <property type="match status" value="1"/>
</dbReference>
<keyword evidence="3" id="KW-0238">DNA-binding</keyword>
<dbReference type="RefSeq" id="WP_129205285.1">
    <property type="nucleotide sequence ID" value="NZ_CP035495.1"/>
</dbReference>
<dbReference type="GO" id="GO:0003727">
    <property type="term" value="F:single-stranded RNA binding"/>
    <property type="evidence" value="ECO:0007669"/>
    <property type="project" value="InterPro"/>
</dbReference>
<evidence type="ECO:0000256" key="5">
    <source>
        <dbReference type="SAM" id="MobiDB-lite"/>
    </source>
</evidence>
<evidence type="ECO:0000313" key="7">
    <source>
        <dbReference type="EMBL" id="QAY64130.1"/>
    </source>
</evidence>
<evidence type="ECO:0000259" key="6">
    <source>
        <dbReference type="SMART" id="SM00363"/>
    </source>
</evidence>
<evidence type="ECO:0000256" key="4">
    <source>
        <dbReference type="PROSITE-ProRule" id="PRU00182"/>
    </source>
</evidence>
<evidence type="ECO:0000313" key="8">
    <source>
        <dbReference type="Proteomes" id="UP000291758"/>
    </source>
</evidence>